<accession>A0ABV2Q9Y7</accession>
<sequence length="343" mass="35944">MHQTLESSIPVGAGMDTRRRRLIAAAAASVLATPFLSARAQDSKTYPNKAIRLVVPFTPGGSTDILGRTIGLQLTQAWNQPVVIENVPGAGGSIGADRVAKAAGDGYTLLMGHIGTLAVTPSLYPKLPYNPVTAFAAVAWVARVPNVLVIHPSVPAKNVQELIAYAKANPNKINYGSGGNGSAAHIATEYLKLQSGTQMQHVPYKGTAPAVTDLVAGQIQLMFTGLPAVMTQVKAGQLRAIAVSSPNRVKAAPDLPTVAESGYPGFAADQWYGVVAPSSTPKEIITKLNTQINQSLSSPEISGRLSGEGAEATPNPPEVFSKLISSEIVRWRTVIEKGGVKVE</sequence>
<comment type="caution">
    <text evidence="3">The sequence shown here is derived from an EMBL/GenBank/DDBJ whole genome shotgun (WGS) entry which is preliminary data.</text>
</comment>
<reference evidence="3 4" key="1">
    <citation type="submission" date="2024-06" db="EMBL/GenBank/DDBJ databases">
        <title>Sorghum-associated microbial communities from plants grown in Nebraska, USA.</title>
        <authorList>
            <person name="Schachtman D."/>
        </authorList>
    </citation>
    <scope>NUCLEOTIDE SEQUENCE [LARGE SCALE GENOMIC DNA]</scope>
    <source>
        <strain evidence="3 4">2709</strain>
    </source>
</reference>
<dbReference type="Pfam" id="PF03401">
    <property type="entry name" value="TctC"/>
    <property type="match status" value="1"/>
</dbReference>
<dbReference type="SUPFAM" id="SSF53850">
    <property type="entry name" value="Periplasmic binding protein-like II"/>
    <property type="match status" value="1"/>
</dbReference>
<dbReference type="PIRSF" id="PIRSF017082">
    <property type="entry name" value="YflP"/>
    <property type="match status" value="1"/>
</dbReference>
<proteinExistence type="inferred from homology"/>
<dbReference type="CDD" id="cd13578">
    <property type="entry name" value="PBP2_Bug27"/>
    <property type="match status" value="1"/>
</dbReference>
<name>A0ABV2Q9Y7_9BURK</name>
<protein>
    <submittedName>
        <fullName evidence="3">Tripartite-type tricarboxylate transporter receptor subunit TctC</fullName>
    </submittedName>
</protein>
<dbReference type="Proteomes" id="UP001549320">
    <property type="component" value="Unassembled WGS sequence"/>
</dbReference>
<dbReference type="InterPro" id="IPR005064">
    <property type="entry name" value="BUG"/>
</dbReference>
<evidence type="ECO:0000313" key="3">
    <source>
        <dbReference type="EMBL" id="MET4577844.1"/>
    </source>
</evidence>
<keyword evidence="4" id="KW-1185">Reference proteome</keyword>
<evidence type="ECO:0000313" key="4">
    <source>
        <dbReference type="Proteomes" id="UP001549320"/>
    </source>
</evidence>
<dbReference type="InterPro" id="IPR042100">
    <property type="entry name" value="Bug_dom1"/>
</dbReference>
<dbReference type="Gene3D" id="3.40.190.10">
    <property type="entry name" value="Periplasmic binding protein-like II"/>
    <property type="match status" value="1"/>
</dbReference>
<feature type="region of interest" description="Disordered" evidence="2">
    <location>
        <begin position="298"/>
        <end position="317"/>
    </location>
</feature>
<keyword evidence="3" id="KW-0675">Receptor</keyword>
<dbReference type="PANTHER" id="PTHR42928">
    <property type="entry name" value="TRICARBOXYLATE-BINDING PROTEIN"/>
    <property type="match status" value="1"/>
</dbReference>
<dbReference type="Gene3D" id="3.40.190.150">
    <property type="entry name" value="Bordetella uptake gene, domain 1"/>
    <property type="match status" value="1"/>
</dbReference>
<gene>
    <name evidence="3" type="ORF">ABIE13_002955</name>
</gene>
<evidence type="ECO:0000256" key="1">
    <source>
        <dbReference type="ARBA" id="ARBA00006987"/>
    </source>
</evidence>
<organism evidence="3 4">
    <name type="scientific">Ottowia thiooxydans</name>
    <dbReference type="NCBI Taxonomy" id="219182"/>
    <lineage>
        <taxon>Bacteria</taxon>
        <taxon>Pseudomonadati</taxon>
        <taxon>Pseudomonadota</taxon>
        <taxon>Betaproteobacteria</taxon>
        <taxon>Burkholderiales</taxon>
        <taxon>Comamonadaceae</taxon>
        <taxon>Ottowia</taxon>
    </lineage>
</organism>
<comment type="similarity">
    <text evidence="1">Belongs to the UPF0065 (bug) family.</text>
</comment>
<dbReference type="EMBL" id="JBEPSH010000005">
    <property type="protein sequence ID" value="MET4577844.1"/>
    <property type="molecule type" value="Genomic_DNA"/>
</dbReference>
<dbReference type="PANTHER" id="PTHR42928:SF5">
    <property type="entry name" value="BLR1237 PROTEIN"/>
    <property type="match status" value="1"/>
</dbReference>
<evidence type="ECO:0000256" key="2">
    <source>
        <dbReference type="SAM" id="MobiDB-lite"/>
    </source>
</evidence>